<organism evidence="2 3">
    <name type="scientific">Pleurodeles waltl</name>
    <name type="common">Iberian ribbed newt</name>
    <dbReference type="NCBI Taxonomy" id="8319"/>
    <lineage>
        <taxon>Eukaryota</taxon>
        <taxon>Metazoa</taxon>
        <taxon>Chordata</taxon>
        <taxon>Craniata</taxon>
        <taxon>Vertebrata</taxon>
        <taxon>Euteleostomi</taxon>
        <taxon>Amphibia</taxon>
        <taxon>Batrachia</taxon>
        <taxon>Caudata</taxon>
        <taxon>Salamandroidea</taxon>
        <taxon>Salamandridae</taxon>
        <taxon>Pleurodelinae</taxon>
        <taxon>Pleurodeles</taxon>
    </lineage>
</organism>
<evidence type="ECO:0000313" key="3">
    <source>
        <dbReference type="Proteomes" id="UP001066276"/>
    </source>
</evidence>
<feature type="signal peptide" evidence="1">
    <location>
        <begin position="1"/>
        <end position="18"/>
    </location>
</feature>
<accession>A0AAV7M1W5</accession>
<protein>
    <submittedName>
        <fullName evidence="2">Uncharacterized protein</fullName>
    </submittedName>
</protein>
<dbReference type="AlphaFoldDB" id="A0AAV7M1W5"/>
<evidence type="ECO:0000313" key="2">
    <source>
        <dbReference type="EMBL" id="KAJ1097755.1"/>
    </source>
</evidence>
<sequence>GGLAVLWLRVTLAALVAGALHTPLTRTTGTGLFLAEVLLRDLSIGGVGVGA</sequence>
<feature type="chain" id="PRO_5043630752" evidence="1">
    <location>
        <begin position="19"/>
        <end position="51"/>
    </location>
</feature>
<keyword evidence="1" id="KW-0732">Signal</keyword>
<gene>
    <name evidence="2" type="ORF">NDU88_002872</name>
</gene>
<keyword evidence="3" id="KW-1185">Reference proteome</keyword>
<feature type="non-terminal residue" evidence="2">
    <location>
        <position position="1"/>
    </location>
</feature>
<reference evidence="2" key="1">
    <citation type="journal article" date="2022" name="bioRxiv">
        <title>Sequencing and chromosome-scale assembly of the giantPleurodeles waltlgenome.</title>
        <authorList>
            <person name="Brown T."/>
            <person name="Elewa A."/>
            <person name="Iarovenko S."/>
            <person name="Subramanian E."/>
            <person name="Araus A.J."/>
            <person name="Petzold A."/>
            <person name="Susuki M."/>
            <person name="Suzuki K.-i.T."/>
            <person name="Hayashi T."/>
            <person name="Toyoda A."/>
            <person name="Oliveira C."/>
            <person name="Osipova E."/>
            <person name="Leigh N.D."/>
            <person name="Simon A."/>
            <person name="Yun M.H."/>
        </authorList>
    </citation>
    <scope>NUCLEOTIDE SEQUENCE</scope>
    <source>
        <strain evidence="2">20211129_DDA</strain>
        <tissue evidence="2">Liver</tissue>
    </source>
</reference>
<dbReference type="Proteomes" id="UP001066276">
    <property type="component" value="Chromosome 10"/>
</dbReference>
<comment type="caution">
    <text evidence="2">The sequence shown here is derived from an EMBL/GenBank/DDBJ whole genome shotgun (WGS) entry which is preliminary data.</text>
</comment>
<name>A0AAV7M1W5_PLEWA</name>
<proteinExistence type="predicted"/>
<evidence type="ECO:0000256" key="1">
    <source>
        <dbReference type="SAM" id="SignalP"/>
    </source>
</evidence>
<feature type="non-terminal residue" evidence="2">
    <location>
        <position position="51"/>
    </location>
</feature>
<dbReference type="EMBL" id="JANPWB010000014">
    <property type="protein sequence ID" value="KAJ1097755.1"/>
    <property type="molecule type" value="Genomic_DNA"/>
</dbReference>